<name>S9RYW2_9RHOB</name>
<dbReference type="EMBL" id="AONI01000010">
    <property type="protein sequence ID" value="EPX79144.1"/>
    <property type="molecule type" value="Genomic_DNA"/>
</dbReference>
<dbReference type="PATRIC" id="fig|1123360.3.peg.1945"/>
<protein>
    <recommendedName>
        <fullName evidence="4">Excinuclease ABC subunit A</fullName>
    </recommendedName>
</protein>
<gene>
    <name evidence="2" type="ORF">thalar_01967</name>
</gene>
<organism evidence="2 3">
    <name type="scientific">Litoreibacter arenae DSM 19593</name>
    <dbReference type="NCBI Taxonomy" id="1123360"/>
    <lineage>
        <taxon>Bacteria</taxon>
        <taxon>Pseudomonadati</taxon>
        <taxon>Pseudomonadota</taxon>
        <taxon>Alphaproteobacteria</taxon>
        <taxon>Rhodobacterales</taxon>
        <taxon>Roseobacteraceae</taxon>
        <taxon>Litoreibacter</taxon>
    </lineage>
</organism>
<keyword evidence="1" id="KW-0732">Signal</keyword>
<keyword evidence="3" id="KW-1185">Reference proteome</keyword>
<dbReference type="OrthoDB" id="7666115at2"/>
<feature type="signal peptide" evidence="1">
    <location>
        <begin position="1"/>
        <end position="22"/>
    </location>
</feature>
<evidence type="ECO:0000313" key="2">
    <source>
        <dbReference type="EMBL" id="EPX79144.1"/>
    </source>
</evidence>
<feature type="chain" id="PRO_5004556433" description="Excinuclease ABC subunit A" evidence="1">
    <location>
        <begin position="23"/>
        <end position="108"/>
    </location>
</feature>
<evidence type="ECO:0000313" key="3">
    <source>
        <dbReference type="Proteomes" id="UP000015351"/>
    </source>
</evidence>
<accession>S9RYW2</accession>
<comment type="caution">
    <text evidence="2">The sequence shown here is derived from an EMBL/GenBank/DDBJ whole genome shotgun (WGS) entry which is preliminary data.</text>
</comment>
<evidence type="ECO:0000256" key="1">
    <source>
        <dbReference type="SAM" id="SignalP"/>
    </source>
</evidence>
<sequence length="108" mass="11718">MFLRSLTTALALLTASAGVADAGPKGCPPGLAKKDNGCLPPGQAKKSRGYHYKVGDYVNRDYVVIRDRGAYGMPPLNDGDAYIRVGDNILRVDRETRLVLDLVRILTN</sequence>
<dbReference type="AlphaFoldDB" id="S9RYW2"/>
<evidence type="ECO:0008006" key="4">
    <source>
        <dbReference type="Google" id="ProtNLM"/>
    </source>
</evidence>
<dbReference type="RefSeq" id="WP_021100524.1">
    <property type="nucleotide sequence ID" value="NZ_KE557306.1"/>
</dbReference>
<reference evidence="3" key="1">
    <citation type="journal article" date="2013" name="Stand. Genomic Sci.">
        <title>Genome sequence of the Litoreibacter arenae type strain (DSM 19593(T)), a member of the Roseobacter clade isolated from sea sand.</title>
        <authorList>
            <person name="Riedel T."/>
            <person name="Fiebig A."/>
            <person name="Petersen J."/>
            <person name="Gronow S."/>
            <person name="Kyrpides N.C."/>
            <person name="Goker M."/>
            <person name="Klenk H.P."/>
        </authorList>
    </citation>
    <scope>NUCLEOTIDE SEQUENCE [LARGE SCALE GENOMIC DNA]</scope>
    <source>
        <strain evidence="3">DSM 19593</strain>
    </source>
</reference>
<dbReference type="eggNOG" id="ENOG5032YTT">
    <property type="taxonomic scope" value="Bacteria"/>
</dbReference>
<dbReference type="Gene3D" id="3.10.450.160">
    <property type="entry name" value="inner membrane protein cigr"/>
    <property type="match status" value="1"/>
</dbReference>
<dbReference type="Proteomes" id="UP000015351">
    <property type="component" value="Unassembled WGS sequence"/>
</dbReference>
<proteinExistence type="predicted"/>
<dbReference type="HOGENOM" id="CLU_153196_1_0_5"/>